<evidence type="ECO:0000256" key="4">
    <source>
        <dbReference type="ARBA" id="ARBA00012564"/>
    </source>
</evidence>
<dbReference type="SUPFAM" id="SSF55486">
    <property type="entry name" value="Metalloproteases ('zincins'), catalytic domain"/>
    <property type="match status" value="1"/>
</dbReference>
<comment type="similarity">
    <text evidence="3">Belongs to the peptidase M1 family.</text>
</comment>
<feature type="domain" description="ERAP1-like C-terminal" evidence="15">
    <location>
        <begin position="505"/>
        <end position="811"/>
    </location>
</feature>
<evidence type="ECO:0000256" key="8">
    <source>
        <dbReference type="ARBA" id="ARBA00022723"/>
    </source>
</evidence>
<dbReference type="EC" id="3.4.11.2" evidence="4"/>
<reference evidence="16 17" key="1">
    <citation type="submission" date="2021-01" db="EMBL/GenBank/DDBJ databases">
        <title>Sequencing the genomes of 1000 actinobacteria strains.</title>
        <authorList>
            <person name="Klenk H.-P."/>
        </authorList>
    </citation>
    <scope>NUCLEOTIDE SEQUENCE [LARGE SCALE GENOMIC DNA]</scope>
    <source>
        <strain evidence="16 17">DSM 18662</strain>
    </source>
</reference>
<keyword evidence="6 16" id="KW-0031">Aminopeptidase</keyword>
<comment type="catalytic activity">
    <reaction evidence="1">
        <text>Release of an N-terminal amino acid, Xaa-|-Yaa- from a peptide, amide or arylamide. Xaa is preferably Ala, but may be most amino acids including Pro (slow action). When a terminal hydrophobic residue is followed by a prolyl residue, the two may be released as an intact Xaa-Pro dipeptide.</text>
        <dbReference type="EC" id="3.4.11.2"/>
    </reaction>
</comment>
<organism evidence="16 17">
    <name type="scientific">Microlunatus panaciterrae</name>
    <dbReference type="NCBI Taxonomy" id="400768"/>
    <lineage>
        <taxon>Bacteria</taxon>
        <taxon>Bacillati</taxon>
        <taxon>Actinomycetota</taxon>
        <taxon>Actinomycetes</taxon>
        <taxon>Propionibacteriales</taxon>
        <taxon>Propionibacteriaceae</taxon>
        <taxon>Microlunatus</taxon>
    </lineage>
</organism>
<dbReference type="InterPro" id="IPR001930">
    <property type="entry name" value="Peptidase_M1"/>
</dbReference>
<feature type="domain" description="Peptidase M1 membrane alanine aminopeptidase" evidence="14">
    <location>
        <begin position="222"/>
        <end position="434"/>
    </location>
</feature>
<dbReference type="Gene3D" id="2.60.40.1730">
    <property type="entry name" value="tricorn interacting facor f3 domain"/>
    <property type="match status" value="1"/>
</dbReference>
<evidence type="ECO:0000256" key="11">
    <source>
        <dbReference type="ARBA" id="ARBA00023049"/>
    </source>
</evidence>
<keyword evidence="10" id="KW-0862">Zinc</keyword>
<evidence type="ECO:0000256" key="3">
    <source>
        <dbReference type="ARBA" id="ARBA00010136"/>
    </source>
</evidence>
<dbReference type="CDD" id="cd09602">
    <property type="entry name" value="M1_APN"/>
    <property type="match status" value="1"/>
</dbReference>
<dbReference type="Pfam" id="PF01433">
    <property type="entry name" value="Peptidase_M1"/>
    <property type="match status" value="1"/>
</dbReference>
<evidence type="ECO:0000256" key="1">
    <source>
        <dbReference type="ARBA" id="ARBA00000098"/>
    </source>
</evidence>
<dbReference type="InterPro" id="IPR024571">
    <property type="entry name" value="ERAP1-like_C_dom"/>
</dbReference>
<name>A0ABS2RG16_9ACTN</name>
<gene>
    <name evidence="16" type="ORF">JOE57_000875</name>
</gene>
<protein>
    <recommendedName>
        <fullName evidence="5">Aminopeptidase N</fullName>
        <ecNumber evidence="4">3.4.11.2</ecNumber>
    </recommendedName>
    <alternativeName>
        <fullName evidence="12">Alanine aminopeptidase</fullName>
    </alternativeName>
    <alternativeName>
        <fullName evidence="13">Lysyl aminopeptidase</fullName>
    </alternativeName>
</protein>
<dbReference type="PANTHER" id="PTHR11533">
    <property type="entry name" value="PROTEASE M1 ZINC METALLOPROTEASE"/>
    <property type="match status" value="1"/>
</dbReference>
<dbReference type="InterPro" id="IPR012778">
    <property type="entry name" value="Pept_M1_aminopeptidase"/>
</dbReference>
<evidence type="ECO:0000313" key="16">
    <source>
        <dbReference type="EMBL" id="MBM7797954.1"/>
    </source>
</evidence>
<proteinExistence type="inferred from homology"/>
<keyword evidence="7" id="KW-0645">Protease</keyword>
<keyword evidence="11" id="KW-0482">Metalloprotease</keyword>
<evidence type="ECO:0000256" key="7">
    <source>
        <dbReference type="ARBA" id="ARBA00022670"/>
    </source>
</evidence>
<dbReference type="EMBL" id="JAFBCF010000001">
    <property type="protein sequence ID" value="MBM7797954.1"/>
    <property type="molecule type" value="Genomic_DNA"/>
</dbReference>
<evidence type="ECO:0000259" key="14">
    <source>
        <dbReference type="Pfam" id="PF01433"/>
    </source>
</evidence>
<dbReference type="RefSeq" id="WP_204916576.1">
    <property type="nucleotide sequence ID" value="NZ_BAAAQP010000011.1"/>
</dbReference>
<evidence type="ECO:0000259" key="15">
    <source>
        <dbReference type="Pfam" id="PF11838"/>
    </source>
</evidence>
<evidence type="ECO:0000256" key="2">
    <source>
        <dbReference type="ARBA" id="ARBA00001947"/>
    </source>
</evidence>
<keyword evidence="17" id="KW-1185">Reference proteome</keyword>
<comment type="caution">
    <text evidence="16">The sequence shown here is derived from an EMBL/GenBank/DDBJ whole genome shotgun (WGS) entry which is preliminary data.</text>
</comment>
<keyword evidence="8" id="KW-0479">Metal-binding</keyword>
<dbReference type="Gene3D" id="1.10.390.10">
    <property type="entry name" value="Neutral Protease Domain 2"/>
    <property type="match status" value="1"/>
</dbReference>
<evidence type="ECO:0000313" key="17">
    <source>
        <dbReference type="Proteomes" id="UP000704762"/>
    </source>
</evidence>
<keyword evidence="9 16" id="KW-0378">Hydrolase</keyword>
<dbReference type="SUPFAM" id="SSF63737">
    <property type="entry name" value="Leukotriene A4 hydrolase N-terminal domain"/>
    <property type="match status" value="1"/>
</dbReference>
<evidence type="ECO:0000256" key="6">
    <source>
        <dbReference type="ARBA" id="ARBA00022438"/>
    </source>
</evidence>
<dbReference type="Proteomes" id="UP000704762">
    <property type="component" value="Unassembled WGS sequence"/>
</dbReference>
<comment type="cofactor">
    <cofactor evidence="2">
        <name>Zn(2+)</name>
        <dbReference type="ChEBI" id="CHEBI:29105"/>
    </cofactor>
</comment>
<dbReference type="InterPro" id="IPR027268">
    <property type="entry name" value="Peptidase_M4/M1_CTD_sf"/>
</dbReference>
<dbReference type="PANTHER" id="PTHR11533:SF174">
    <property type="entry name" value="PUROMYCIN-SENSITIVE AMINOPEPTIDASE-RELATED"/>
    <property type="match status" value="1"/>
</dbReference>
<evidence type="ECO:0000256" key="12">
    <source>
        <dbReference type="ARBA" id="ARBA00029811"/>
    </source>
</evidence>
<evidence type="ECO:0000256" key="5">
    <source>
        <dbReference type="ARBA" id="ARBA00015611"/>
    </source>
</evidence>
<evidence type="ECO:0000256" key="13">
    <source>
        <dbReference type="ARBA" id="ARBA00031533"/>
    </source>
</evidence>
<accession>A0ABS2RG16</accession>
<dbReference type="InterPro" id="IPR050344">
    <property type="entry name" value="Peptidase_M1_aminopeptidases"/>
</dbReference>
<evidence type="ECO:0000256" key="9">
    <source>
        <dbReference type="ARBA" id="ARBA00022801"/>
    </source>
</evidence>
<dbReference type="InterPro" id="IPR014782">
    <property type="entry name" value="Peptidase_M1_dom"/>
</dbReference>
<dbReference type="InterPro" id="IPR042097">
    <property type="entry name" value="Aminopeptidase_N-like_N_sf"/>
</dbReference>
<evidence type="ECO:0000256" key="10">
    <source>
        <dbReference type="ARBA" id="ARBA00022833"/>
    </source>
</evidence>
<sequence length="820" mass="89332">MPSLLRSEAQTRADLVSVDHTHVVLDLTGAGDHFRSTTTITFSGRPGSSTFVDFKGAELLGATLNGSELDPDSWTDGRLPLPKLAAQNTLVLVGLMAYSSDGEGLHRHVDPADHQTYLYAMSFLDAAPRWFGCFDQPDLKSSYTFDITAPADWTVLGNGPSERVGEGRWRITPSRPLSSYYVTLVAGPYASLYDQHDGIPLGIHVRASLAESLAAEAADIFHVTKASFDYFHRVFGVRYPFGEYHQAFVPDFNAGAMENPGCVTFRDSYIFRAAATTSERGTRAGTIAHEMAHMWFGDLVTMRWWDDLWLNESFAEYMSHRACTESTDYPLWVEFGILRKDWGSVADQAPSTHPVAGNGSADAQSALNDFDGISYAKGAAVLRQLVGYLGDETFFAGLNAYFTEHAFGNAEFADLISAWTRAGARDLGRWAASWLQTAGLDTLTAVPDLQQIRIARVPPRQAPADRTHAISVAGLDSTGAELFRTPVLVSGAETTIALPAPAYVVVPDAGDETWAKIRFGAEGWSRVGPLLPGIADDATRVVVYNSIRDGVRNAELAPAEALQIILESVPSEPHDIVVRDLLTFAQTELAGPYCPPAIRASRRRAVHQTAREILDGSGPGSDRQLAAFRIAVRSSDDPQLLRDWLASRQLPPKLSLDPELTWSLVSRLSLLTGEEALIDEALRADPSAAAHTHAARARASLPTEQAKAAAFELLMRPSEASAYTVYATARGFFEPSQSDLTAPYVDRYFAEIVDTAKFRTGWALGRAALLSFPFSAADESTLKLAEETLRNDDLAAPLRRSLVDGTDELRRAVTSLLKFG</sequence>
<dbReference type="Pfam" id="PF11838">
    <property type="entry name" value="ERAP1_C"/>
    <property type="match status" value="1"/>
</dbReference>
<dbReference type="NCBIfam" id="TIGR02412">
    <property type="entry name" value="pepN_strep_liv"/>
    <property type="match status" value="1"/>
</dbReference>
<dbReference type="PRINTS" id="PR00756">
    <property type="entry name" value="ALADIPTASE"/>
</dbReference>
<dbReference type="GO" id="GO:0016285">
    <property type="term" value="F:alanyl aminopeptidase activity"/>
    <property type="evidence" value="ECO:0007669"/>
    <property type="project" value="UniProtKB-EC"/>
</dbReference>